<organism evidence="2">
    <name type="scientific">Eutreptiella gymnastica</name>
    <dbReference type="NCBI Taxonomy" id="73025"/>
    <lineage>
        <taxon>Eukaryota</taxon>
        <taxon>Discoba</taxon>
        <taxon>Euglenozoa</taxon>
        <taxon>Euglenida</taxon>
        <taxon>Spirocuta</taxon>
        <taxon>Euglenophyceae</taxon>
        <taxon>Eutreptiales</taxon>
        <taxon>Eutreptiaceae</taxon>
        <taxon>Eutreptiella</taxon>
    </lineage>
</organism>
<protein>
    <submittedName>
        <fullName evidence="2">Uncharacterized protein</fullName>
    </submittedName>
</protein>
<dbReference type="EMBL" id="HBJA01046903">
    <property type="protein sequence ID" value="CAE0805342.1"/>
    <property type="molecule type" value="Transcribed_RNA"/>
</dbReference>
<evidence type="ECO:0000256" key="1">
    <source>
        <dbReference type="SAM" id="Phobius"/>
    </source>
</evidence>
<evidence type="ECO:0000313" key="2">
    <source>
        <dbReference type="EMBL" id="CAE0805342.1"/>
    </source>
</evidence>
<keyword evidence="1" id="KW-1133">Transmembrane helix</keyword>
<proteinExistence type="predicted"/>
<accession>A0A7S4CSQ3</accession>
<name>A0A7S4CSQ3_9EUGL</name>
<keyword evidence="1" id="KW-0812">Transmembrane</keyword>
<reference evidence="2" key="1">
    <citation type="submission" date="2021-01" db="EMBL/GenBank/DDBJ databases">
        <authorList>
            <person name="Corre E."/>
            <person name="Pelletier E."/>
            <person name="Niang G."/>
            <person name="Scheremetjew M."/>
            <person name="Finn R."/>
            <person name="Kale V."/>
            <person name="Holt S."/>
            <person name="Cochrane G."/>
            <person name="Meng A."/>
            <person name="Brown T."/>
            <person name="Cohen L."/>
        </authorList>
    </citation>
    <scope>NUCLEOTIDE SEQUENCE</scope>
    <source>
        <strain evidence="2">CCMP1594</strain>
    </source>
</reference>
<gene>
    <name evidence="2" type="ORF">EGYM00163_LOCUS16466</name>
</gene>
<dbReference type="AlphaFoldDB" id="A0A7S4CSQ3"/>
<keyword evidence="1" id="KW-0472">Membrane</keyword>
<feature type="transmembrane region" description="Helical" evidence="1">
    <location>
        <begin position="91"/>
        <end position="108"/>
    </location>
</feature>
<sequence>MLEQMSAREAMKQGSSKAPTWDPPCKQTQHGCNLYAALCCCQHFGSVWQCPCLFFQGRTLIVAEGISLFEGSGYHQSMFCKFSNTFSSLPLSFFLVIFVNHTASFMMLPKGTQHKYKQSPLCAKL</sequence>